<keyword evidence="2" id="KW-0732">Signal</keyword>
<sequence length="154" mass="16236">MKYFTAALALAATALAVPTDPQADTTACTFGTYRCTTPNTGIEVCDISGSFVMVGPCPNGTACENLPQNGFTLPFCTNTAKVTRRDGRNRRPQHSPENPQPGDKCTTPGQYQCLGKTAIQVCDVAHILEKVGNCPAGSHCAYIGAIPYCVADGF</sequence>
<gene>
    <name evidence="3" type="ORF">C8A05DRAFT_33800</name>
</gene>
<feature type="signal peptide" evidence="2">
    <location>
        <begin position="1"/>
        <end position="16"/>
    </location>
</feature>
<feature type="chain" id="PRO_5042837182" evidence="2">
    <location>
        <begin position="17"/>
        <end position="154"/>
    </location>
</feature>
<dbReference type="Proteomes" id="UP001303889">
    <property type="component" value="Unassembled WGS sequence"/>
</dbReference>
<accession>A0AAN6RTL0</accession>
<organism evidence="3 4">
    <name type="scientific">Staphylotrichum tortipilum</name>
    <dbReference type="NCBI Taxonomy" id="2831512"/>
    <lineage>
        <taxon>Eukaryota</taxon>
        <taxon>Fungi</taxon>
        <taxon>Dikarya</taxon>
        <taxon>Ascomycota</taxon>
        <taxon>Pezizomycotina</taxon>
        <taxon>Sordariomycetes</taxon>
        <taxon>Sordariomycetidae</taxon>
        <taxon>Sordariales</taxon>
        <taxon>Chaetomiaceae</taxon>
        <taxon>Staphylotrichum</taxon>
    </lineage>
</organism>
<comment type="caution">
    <text evidence="3">The sequence shown here is derived from an EMBL/GenBank/DDBJ whole genome shotgun (WGS) entry which is preliminary data.</text>
</comment>
<name>A0AAN6RTL0_9PEZI</name>
<protein>
    <submittedName>
        <fullName evidence="3">Uncharacterized protein</fullName>
    </submittedName>
</protein>
<dbReference type="EMBL" id="MU855505">
    <property type="protein sequence ID" value="KAK3902510.1"/>
    <property type="molecule type" value="Genomic_DNA"/>
</dbReference>
<evidence type="ECO:0000313" key="4">
    <source>
        <dbReference type="Proteomes" id="UP001303889"/>
    </source>
</evidence>
<dbReference type="AlphaFoldDB" id="A0AAN6RTL0"/>
<feature type="region of interest" description="Disordered" evidence="1">
    <location>
        <begin position="84"/>
        <end position="104"/>
    </location>
</feature>
<keyword evidence="4" id="KW-1185">Reference proteome</keyword>
<reference evidence="3" key="1">
    <citation type="journal article" date="2023" name="Mol. Phylogenet. Evol.">
        <title>Genome-scale phylogeny and comparative genomics of the fungal order Sordariales.</title>
        <authorList>
            <person name="Hensen N."/>
            <person name="Bonometti L."/>
            <person name="Westerberg I."/>
            <person name="Brannstrom I.O."/>
            <person name="Guillou S."/>
            <person name="Cros-Aarteil S."/>
            <person name="Calhoun S."/>
            <person name="Haridas S."/>
            <person name="Kuo A."/>
            <person name="Mondo S."/>
            <person name="Pangilinan J."/>
            <person name="Riley R."/>
            <person name="LaButti K."/>
            <person name="Andreopoulos B."/>
            <person name="Lipzen A."/>
            <person name="Chen C."/>
            <person name="Yan M."/>
            <person name="Daum C."/>
            <person name="Ng V."/>
            <person name="Clum A."/>
            <person name="Steindorff A."/>
            <person name="Ohm R.A."/>
            <person name="Martin F."/>
            <person name="Silar P."/>
            <person name="Natvig D.O."/>
            <person name="Lalanne C."/>
            <person name="Gautier V."/>
            <person name="Ament-Velasquez S.L."/>
            <person name="Kruys A."/>
            <person name="Hutchinson M.I."/>
            <person name="Powell A.J."/>
            <person name="Barry K."/>
            <person name="Miller A.N."/>
            <person name="Grigoriev I.V."/>
            <person name="Debuchy R."/>
            <person name="Gladieux P."/>
            <person name="Hiltunen Thoren M."/>
            <person name="Johannesson H."/>
        </authorList>
    </citation>
    <scope>NUCLEOTIDE SEQUENCE</scope>
    <source>
        <strain evidence="3">CBS 103.79</strain>
    </source>
</reference>
<evidence type="ECO:0000313" key="3">
    <source>
        <dbReference type="EMBL" id="KAK3902510.1"/>
    </source>
</evidence>
<evidence type="ECO:0000256" key="2">
    <source>
        <dbReference type="SAM" id="SignalP"/>
    </source>
</evidence>
<proteinExistence type="predicted"/>
<reference evidence="3" key="2">
    <citation type="submission" date="2023-05" db="EMBL/GenBank/DDBJ databases">
        <authorList>
            <consortium name="Lawrence Berkeley National Laboratory"/>
            <person name="Steindorff A."/>
            <person name="Hensen N."/>
            <person name="Bonometti L."/>
            <person name="Westerberg I."/>
            <person name="Brannstrom I.O."/>
            <person name="Guillou S."/>
            <person name="Cros-Aarteil S."/>
            <person name="Calhoun S."/>
            <person name="Haridas S."/>
            <person name="Kuo A."/>
            <person name="Mondo S."/>
            <person name="Pangilinan J."/>
            <person name="Riley R."/>
            <person name="Labutti K."/>
            <person name="Andreopoulos B."/>
            <person name="Lipzen A."/>
            <person name="Chen C."/>
            <person name="Yanf M."/>
            <person name="Daum C."/>
            <person name="Ng V."/>
            <person name="Clum A."/>
            <person name="Ohm R."/>
            <person name="Martin F."/>
            <person name="Silar P."/>
            <person name="Natvig D."/>
            <person name="Lalanne C."/>
            <person name="Gautier V."/>
            <person name="Ament-Velasquez S.L."/>
            <person name="Kruys A."/>
            <person name="Hutchinson M.I."/>
            <person name="Powell A.J."/>
            <person name="Barry K."/>
            <person name="Miller A.N."/>
            <person name="Grigoriev I.V."/>
            <person name="Debuchy R."/>
            <person name="Gladieux P."/>
            <person name="Thoren M.H."/>
            <person name="Johannesson H."/>
        </authorList>
    </citation>
    <scope>NUCLEOTIDE SEQUENCE</scope>
    <source>
        <strain evidence="3">CBS 103.79</strain>
    </source>
</reference>
<evidence type="ECO:0000256" key="1">
    <source>
        <dbReference type="SAM" id="MobiDB-lite"/>
    </source>
</evidence>